<reference evidence="2 4" key="2">
    <citation type="submission" date="2018-11" db="EMBL/GenBank/DDBJ databases">
        <authorList>
            <consortium name="Pathogen Informatics"/>
        </authorList>
    </citation>
    <scope>NUCLEOTIDE SEQUENCE [LARGE SCALE GENOMIC DNA]</scope>
</reference>
<accession>A0A0N4U5U6</accession>
<dbReference type="EMBL" id="UYYG01001156">
    <property type="protein sequence ID" value="VDN56634.1"/>
    <property type="molecule type" value="Genomic_DNA"/>
</dbReference>
<keyword evidence="4" id="KW-1185">Reference proteome</keyword>
<evidence type="ECO:0000256" key="1">
    <source>
        <dbReference type="SAM" id="MobiDB-lite"/>
    </source>
</evidence>
<dbReference type="AlphaFoldDB" id="A0A0N4U5U6"/>
<name>A0A0N4U5U6_DRAME</name>
<protein>
    <submittedName>
        <fullName evidence="5">Biogenesis of lysosome-related organelles complex 1 subunit KXD1</fullName>
    </submittedName>
</protein>
<dbReference type="OrthoDB" id="9977011at2759"/>
<dbReference type="InterPro" id="IPR025271">
    <property type="entry name" value="CCDC28"/>
</dbReference>
<proteinExistence type="predicted"/>
<evidence type="ECO:0000313" key="4">
    <source>
        <dbReference type="Proteomes" id="UP000274756"/>
    </source>
</evidence>
<reference evidence="5" key="1">
    <citation type="submission" date="2017-02" db="UniProtKB">
        <authorList>
            <consortium name="WormBaseParasite"/>
        </authorList>
    </citation>
    <scope>IDENTIFICATION</scope>
</reference>
<organism evidence="3 5">
    <name type="scientific">Dracunculus medinensis</name>
    <name type="common">Guinea worm</name>
    <dbReference type="NCBI Taxonomy" id="318479"/>
    <lineage>
        <taxon>Eukaryota</taxon>
        <taxon>Metazoa</taxon>
        <taxon>Ecdysozoa</taxon>
        <taxon>Nematoda</taxon>
        <taxon>Chromadorea</taxon>
        <taxon>Rhabditida</taxon>
        <taxon>Spirurina</taxon>
        <taxon>Dracunculoidea</taxon>
        <taxon>Dracunculidae</taxon>
        <taxon>Dracunculus</taxon>
    </lineage>
</organism>
<dbReference type="Proteomes" id="UP000274756">
    <property type="component" value="Unassembled WGS sequence"/>
</dbReference>
<dbReference type="Pfam" id="PF13270">
    <property type="entry name" value="CCDC28"/>
    <property type="match status" value="1"/>
</dbReference>
<evidence type="ECO:0000313" key="5">
    <source>
        <dbReference type="WBParaSite" id="DME_0000224701-mRNA-1"/>
    </source>
</evidence>
<evidence type="ECO:0000313" key="3">
    <source>
        <dbReference type="Proteomes" id="UP000038040"/>
    </source>
</evidence>
<feature type="region of interest" description="Disordered" evidence="1">
    <location>
        <begin position="176"/>
        <end position="195"/>
    </location>
</feature>
<sequence>MSDVLCALFPDLKNEPTETIDSRHEKLTRPDFLEFSVDEQANNFKSSLINTSEEKLSPVTAIDMNDQSHNEMEDDITFTPITIESDLGGDIDVMEGSLMSMLENFRSGKMTILSDEILSHMQQARKEMEELTAFHIKLHRLQVPSTSANCDIDAQYDTLFRRLDNLHSFIRNMSFGNSKNETNENNSAVFHLGEH</sequence>
<gene>
    <name evidence="2" type="ORF">DME_LOCUS6607</name>
</gene>
<dbReference type="Proteomes" id="UP000038040">
    <property type="component" value="Unplaced"/>
</dbReference>
<dbReference type="WBParaSite" id="DME_0000224701-mRNA-1">
    <property type="protein sequence ID" value="DME_0000224701-mRNA-1"/>
    <property type="gene ID" value="DME_0000224701"/>
</dbReference>
<feature type="compositionally biased region" description="Polar residues" evidence="1">
    <location>
        <begin position="176"/>
        <end position="188"/>
    </location>
</feature>
<evidence type="ECO:0000313" key="2">
    <source>
        <dbReference type="EMBL" id="VDN56634.1"/>
    </source>
</evidence>